<feature type="binding site" evidence="5">
    <location>
        <position position="155"/>
    </location>
    <ligand>
        <name>FAD</name>
        <dbReference type="ChEBI" id="CHEBI:57692"/>
    </ligand>
</feature>
<keyword evidence="4 5" id="KW-0560">Oxidoreductase</keyword>
<reference evidence="8 9" key="1">
    <citation type="submission" date="2023-07" db="EMBL/GenBank/DDBJ databases">
        <title>Sorghum-associated microbial communities from plants grown in Nebraska, USA.</title>
        <authorList>
            <person name="Schachtman D."/>
        </authorList>
    </citation>
    <scope>NUCLEOTIDE SEQUENCE [LARGE SCALE GENOMIC DNA]</scope>
    <source>
        <strain evidence="8 9">DS1027</strain>
    </source>
</reference>
<keyword evidence="9" id="KW-1185">Reference proteome</keyword>
<dbReference type="PIRSF" id="PIRSF000101">
    <property type="entry name" value="D-lactate_dh"/>
    <property type="match status" value="1"/>
</dbReference>
<dbReference type="RefSeq" id="WP_309805440.1">
    <property type="nucleotide sequence ID" value="NZ_JAVDRD010000006.1"/>
</dbReference>
<dbReference type="InterPro" id="IPR016164">
    <property type="entry name" value="FAD-linked_Oxase-like_C"/>
</dbReference>
<dbReference type="InterPro" id="IPR016167">
    <property type="entry name" value="FAD-bd_PCMH_sub1"/>
</dbReference>
<dbReference type="SUPFAM" id="SSF56176">
    <property type="entry name" value="FAD-binding/transporter-associated domain-like"/>
    <property type="match status" value="1"/>
</dbReference>
<feature type="domain" description="FAD-binding PCMH-type" evidence="7">
    <location>
        <begin position="38"/>
        <end position="211"/>
    </location>
</feature>
<dbReference type="InterPro" id="IPR016173">
    <property type="entry name" value="D-lactate_DH_C-sub2"/>
</dbReference>
<organism evidence="8 9">
    <name type="scientific">Novosphingobium capsulatum</name>
    <dbReference type="NCBI Taxonomy" id="13688"/>
    <lineage>
        <taxon>Bacteria</taxon>
        <taxon>Pseudomonadati</taxon>
        <taxon>Pseudomonadota</taxon>
        <taxon>Alphaproteobacteria</taxon>
        <taxon>Sphingomonadales</taxon>
        <taxon>Sphingomonadaceae</taxon>
        <taxon>Novosphingobium</taxon>
    </lineage>
</organism>
<evidence type="ECO:0000313" key="9">
    <source>
        <dbReference type="Proteomes" id="UP001184150"/>
    </source>
</evidence>
<protein>
    <recommendedName>
        <fullName evidence="5">Quinone-dependent D-lactate dehydrogenase</fullName>
        <ecNumber evidence="5">1.1.5.12</ecNumber>
    </recommendedName>
    <alternativeName>
        <fullName evidence="5">D-lactate dehydrogenase</fullName>
        <shortName evidence="5">D-LDH</shortName>
    </alternativeName>
</protein>
<dbReference type="InterPro" id="IPR016172">
    <property type="entry name" value="D-lactate_DH_C-sub1"/>
</dbReference>
<dbReference type="InterPro" id="IPR015409">
    <property type="entry name" value="Lactate_DH_C"/>
</dbReference>
<name>A0ABU1MN82_9SPHN</name>
<dbReference type="InterPro" id="IPR036318">
    <property type="entry name" value="FAD-bd_PCMH-like_sf"/>
</dbReference>
<dbReference type="PROSITE" id="PS51387">
    <property type="entry name" value="FAD_PCMH"/>
    <property type="match status" value="1"/>
</dbReference>
<dbReference type="Gene3D" id="3.30.43.10">
    <property type="entry name" value="Uridine Diphospho-n-acetylenolpyruvylglucosamine Reductase, domain 2"/>
    <property type="match status" value="2"/>
</dbReference>
<dbReference type="EC" id="1.1.5.12" evidence="5"/>
<dbReference type="Proteomes" id="UP001184150">
    <property type="component" value="Unassembled WGS sequence"/>
</dbReference>
<dbReference type="Pfam" id="PF09330">
    <property type="entry name" value="Lact-deh-memb"/>
    <property type="match status" value="1"/>
</dbReference>
<dbReference type="Gene3D" id="3.30.465.10">
    <property type="match status" value="1"/>
</dbReference>
<gene>
    <name evidence="5" type="primary">dld</name>
    <name evidence="8" type="ORF">J2792_002494</name>
</gene>
<dbReference type="PANTHER" id="PTHR43716:SF1">
    <property type="entry name" value="D-2-HYDROXYGLUTARATE DEHYDROGENASE, MITOCHONDRIAL"/>
    <property type="match status" value="1"/>
</dbReference>
<comment type="cofactor">
    <cofactor evidence="1 5 6">
        <name>FAD</name>
        <dbReference type="ChEBI" id="CHEBI:57692"/>
    </cofactor>
</comment>
<keyword evidence="3 5" id="KW-0274">FAD</keyword>
<feature type="binding site" evidence="5">
    <location>
        <position position="138"/>
    </location>
    <ligand>
        <name>FAD</name>
        <dbReference type="ChEBI" id="CHEBI:57692"/>
    </ligand>
</feature>
<dbReference type="InterPro" id="IPR016169">
    <property type="entry name" value="FAD-bd_PCMH_sub2"/>
</dbReference>
<dbReference type="EMBL" id="JAVDRD010000006">
    <property type="protein sequence ID" value="MDR6511618.1"/>
    <property type="molecule type" value="Genomic_DNA"/>
</dbReference>
<dbReference type="InterPro" id="IPR012256">
    <property type="entry name" value="D_lactate_DH"/>
</dbReference>
<keyword evidence="2 5" id="KW-0285">Flavoprotein</keyword>
<feature type="binding site" evidence="5">
    <location>
        <position position="258"/>
    </location>
    <ligand>
        <name>FAD</name>
        <dbReference type="ChEBI" id="CHEBI:57692"/>
    </ligand>
</feature>
<evidence type="ECO:0000256" key="6">
    <source>
        <dbReference type="PIRNR" id="PIRNR000101"/>
    </source>
</evidence>
<evidence type="ECO:0000256" key="1">
    <source>
        <dbReference type="ARBA" id="ARBA00001974"/>
    </source>
</evidence>
<evidence type="ECO:0000256" key="5">
    <source>
        <dbReference type="HAMAP-Rule" id="MF_02092"/>
    </source>
</evidence>
<evidence type="ECO:0000256" key="4">
    <source>
        <dbReference type="ARBA" id="ARBA00023002"/>
    </source>
</evidence>
<proteinExistence type="inferred from homology"/>
<feature type="binding site" evidence="5">
    <location>
        <begin position="80"/>
        <end position="81"/>
    </location>
    <ligand>
        <name>FAD</name>
        <dbReference type="ChEBI" id="CHEBI:57692"/>
    </ligand>
</feature>
<comment type="similarity">
    <text evidence="5">Belongs to the quinone-dependent D-lactate dehydrogenase family.</text>
</comment>
<dbReference type="Gene3D" id="3.30.70.610">
    <property type="entry name" value="D-lactate dehydrogenase, cap domain, subdomain 1"/>
    <property type="match status" value="2"/>
</dbReference>
<evidence type="ECO:0000259" key="7">
    <source>
        <dbReference type="PROSITE" id="PS51387"/>
    </source>
</evidence>
<keyword evidence="5 6" id="KW-0874">Quinone</keyword>
<dbReference type="GO" id="GO:0008720">
    <property type="term" value="F:D-lactate dehydrogenase (NAD+) activity"/>
    <property type="evidence" value="ECO:0007669"/>
    <property type="project" value="UniProtKB-EC"/>
</dbReference>
<dbReference type="NCBIfam" id="NF008387">
    <property type="entry name" value="PRK11183.1"/>
    <property type="match status" value="1"/>
</dbReference>
<feature type="binding site" evidence="5">
    <location>
        <position position="145"/>
    </location>
    <ligand>
        <name>FAD</name>
        <dbReference type="ChEBI" id="CHEBI:57692"/>
    </ligand>
</feature>
<comment type="function">
    <text evidence="5 6">Catalyzes the oxidation of D-lactate to pyruvate.</text>
</comment>
<comment type="catalytic activity">
    <reaction evidence="5 6">
        <text>(R)-lactate + a quinone = a quinol + pyruvate</text>
        <dbReference type="Rhea" id="RHEA:51468"/>
        <dbReference type="ChEBI" id="CHEBI:15361"/>
        <dbReference type="ChEBI" id="CHEBI:16004"/>
        <dbReference type="ChEBI" id="CHEBI:24646"/>
        <dbReference type="ChEBI" id="CHEBI:132124"/>
        <dbReference type="EC" id="1.1.5.12"/>
    </reaction>
</comment>
<dbReference type="InterPro" id="IPR016166">
    <property type="entry name" value="FAD-bd_PCMH"/>
</dbReference>
<dbReference type="Pfam" id="PF01565">
    <property type="entry name" value="FAD_binding_4"/>
    <property type="match status" value="1"/>
</dbReference>
<comment type="subcellular location">
    <subcellularLocation>
        <location evidence="5">Cell inner membrane</location>
        <topology evidence="5">Peripheral membrane protein</topology>
        <orientation evidence="5">Cytoplasmic side</orientation>
    </subcellularLocation>
</comment>
<keyword evidence="5" id="KW-1003">Cell membrane</keyword>
<evidence type="ECO:0000313" key="8">
    <source>
        <dbReference type="EMBL" id="MDR6511618.1"/>
    </source>
</evidence>
<evidence type="ECO:0000256" key="3">
    <source>
        <dbReference type="ARBA" id="ARBA00022827"/>
    </source>
</evidence>
<sequence length="564" mass="61750">MLSATAPLLDRLRAIVGARHVLTGCDATRAFATGYRYGNGDVLAVVRPGTPLEQYHAFCACIAADVIVIAQAANTGLTGGSTPHGHYDRPVVIINTLRLKGVHALAGGTQVVCLAGATLYDLERELAPLGREPHSVIGSSCIGASVIGGICNNSGGALIRRGPAYTEMALFARVMADGTVELVNHLGLDLGTTPEDILGRIGQGRLPVTGEAGAAPCAASCQDYAARVRDIAAPSPARYNADPERLFEASGSAGKVMVFAVRLDTFPREEQTATFYIGTNDTAELTRLRRTILAQFRELPISGEYIHRDAFDIAAVYGKDVFVAIERFGTDRLPRLFALKNRIDAVARRWRILPANLSDRVMQAASRLLPQHLPPRMRAWRDRFTHHLILKMPRDGVDEARTLLAQMFPSATGDMFECTPHEAQKAFLHRFAVAGAAIRYRAIHADRVGDIVALDIALRRNDEDWLEVLPSAIADAIEARLYYGHFFCHVFHQDYILKKGVDPLALEHRMWDLLDARGAEYPAEHNVGHLYPAKPALAAHYRALDPGNRLNPGIGQTSRQRDWQ</sequence>
<dbReference type="InterPro" id="IPR051264">
    <property type="entry name" value="FAD-oxidored/transferase_4"/>
</dbReference>
<accession>A0ABU1MN82</accession>
<evidence type="ECO:0000256" key="2">
    <source>
        <dbReference type="ARBA" id="ARBA00022630"/>
    </source>
</evidence>
<dbReference type="Gene3D" id="3.30.1370.20">
    <property type="entry name" value="D-lactate dehydrogenase, cap domain, subdomain 2"/>
    <property type="match status" value="1"/>
</dbReference>
<dbReference type="HAMAP" id="MF_02092">
    <property type="entry name" value="DLDH_Dld"/>
    <property type="match status" value="1"/>
</dbReference>
<dbReference type="PANTHER" id="PTHR43716">
    <property type="entry name" value="D-2-HYDROXYGLUTARATE DEHYDROGENASE, MITOCHONDRIAL"/>
    <property type="match status" value="1"/>
</dbReference>
<keyword evidence="5" id="KW-0472">Membrane</keyword>
<feature type="binding site" evidence="5">
    <location>
        <begin position="72"/>
        <end position="76"/>
    </location>
    <ligand>
        <name>FAD</name>
        <dbReference type="ChEBI" id="CHEBI:57692"/>
    </ligand>
</feature>
<keyword evidence="5" id="KW-0997">Cell inner membrane</keyword>
<dbReference type="InterPro" id="IPR006094">
    <property type="entry name" value="Oxid_FAD_bind_N"/>
</dbReference>
<comment type="caution">
    <text evidence="8">The sequence shown here is derived from an EMBL/GenBank/DDBJ whole genome shotgun (WGS) entry which is preliminary data.</text>
</comment>
<dbReference type="SUPFAM" id="SSF55103">
    <property type="entry name" value="FAD-linked oxidases, C-terminal domain"/>
    <property type="match status" value="1"/>
</dbReference>